<comment type="caution">
    <text evidence="1">The sequence shown here is derived from an EMBL/GenBank/DDBJ whole genome shotgun (WGS) entry which is preliminary data.</text>
</comment>
<keyword evidence="2" id="KW-1185">Reference proteome</keyword>
<name>A0A918YE73_9ACTN</name>
<gene>
    <name evidence="1" type="ORF">GCM10010339_11730</name>
</gene>
<sequence length="81" mass="8715">MDAGPEDLGVPLGQRTRGADLAALGRVVHQELGLVDLLFQPPVHPVEVFLFDADLPVTDGIVCVYRADRGLLNLSGHRAPF</sequence>
<accession>A0A918YE73</accession>
<evidence type="ECO:0000313" key="2">
    <source>
        <dbReference type="Proteomes" id="UP000655443"/>
    </source>
</evidence>
<dbReference type="EMBL" id="BMVG01000001">
    <property type="protein sequence ID" value="GHD99634.1"/>
    <property type="molecule type" value="Genomic_DNA"/>
</dbReference>
<reference evidence="1" key="1">
    <citation type="journal article" date="2014" name="Int. J. Syst. Evol. Microbiol.">
        <title>Complete genome sequence of Corynebacterium casei LMG S-19264T (=DSM 44701T), isolated from a smear-ripened cheese.</title>
        <authorList>
            <consortium name="US DOE Joint Genome Institute (JGI-PGF)"/>
            <person name="Walter F."/>
            <person name="Albersmeier A."/>
            <person name="Kalinowski J."/>
            <person name="Ruckert C."/>
        </authorList>
    </citation>
    <scope>NUCLEOTIDE SEQUENCE</scope>
    <source>
        <strain evidence="1">JCM 4714</strain>
    </source>
</reference>
<proteinExistence type="predicted"/>
<reference evidence="1" key="2">
    <citation type="submission" date="2020-09" db="EMBL/GenBank/DDBJ databases">
        <authorList>
            <person name="Sun Q."/>
            <person name="Ohkuma M."/>
        </authorList>
    </citation>
    <scope>NUCLEOTIDE SEQUENCE</scope>
    <source>
        <strain evidence="1">JCM 4714</strain>
    </source>
</reference>
<dbReference type="Proteomes" id="UP000655443">
    <property type="component" value="Unassembled WGS sequence"/>
</dbReference>
<evidence type="ECO:0000313" key="1">
    <source>
        <dbReference type="EMBL" id="GHD99634.1"/>
    </source>
</evidence>
<protein>
    <submittedName>
        <fullName evidence="1">Uncharacterized protein</fullName>
    </submittedName>
</protein>
<dbReference type="AlphaFoldDB" id="A0A918YE73"/>
<organism evidence="1 2">
    <name type="scientific">Streptomyces alanosinicus</name>
    <dbReference type="NCBI Taxonomy" id="68171"/>
    <lineage>
        <taxon>Bacteria</taxon>
        <taxon>Bacillati</taxon>
        <taxon>Actinomycetota</taxon>
        <taxon>Actinomycetes</taxon>
        <taxon>Kitasatosporales</taxon>
        <taxon>Streptomycetaceae</taxon>
        <taxon>Streptomyces</taxon>
    </lineage>
</organism>